<reference evidence="1 2" key="1">
    <citation type="submission" date="2024-06" db="EMBL/GenBank/DDBJ databases">
        <title>Chitinophaga defluvii sp. nov., isolated from municipal sewage.</title>
        <authorList>
            <person name="Zhang L."/>
        </authorList>
    </citation>
    <scope>NUCLEOTIDE SEQUENCE [LARGE SCALE GENOMIC DNA]</scope>
    <source>
        <strain evidence="1 2">H8</strain>
    </source>
</reference>
<sequence length="369" mass="40007">MNEKLKIQLANYVAAYKSMDNAIEEHPEPVTKRALMETEKKVFEEAEKVWASYSNSPEGKKELAAVENMDLPAVRAYVAGLVDKPVFVKLISWLKSLDLPASSFSIGLGFEAELIIGFSATIGIAVGVGNAKGVQSAEFLTVSLEVGVQAGAMVGVQFGLWTNAPADLGGKLTGTEIDLGIELEASAALYYTLKEGIKGATLMIGIGLEEGIAEVECYTFILGDQGVDPYLKPVVQPRKNNFLIIESLKCVHPSNDGAGNENEIYFIFQPDPADGGTAYPYPTYDYFSMKEGDTWQCGRSVWFNSNVAVTVYDEDYPSDDDVVGTFSISLSQLKLGQTVTFKSTKDYSSGLDKVEYTINVKLIAQNVGS</sequence>
<name>A0ABV2T6J8_9BACT</name>
<dbReference type="SUPFAM" id="SSF49562">
    <property type="entry name" value="C2 domain (Calcium/lipid-binding domain, CaLB)"/>
    <property type="match status" value="1"/>
</dbReference>
<gene>
    <name evidence="1" type="ORF">ABR189_12725</name>
</gene>
<comment type="caution">
    <text evidence="1">The sequence shown here is derived from an EMBL/GenBank/DDBJ whole genome shotgun (WGS) entry which is preliminary data.</text>
</comment>
<evidence type="ECO:0000313" key="2">
    <source>
        <dbReference type="Proteomes" id="UP001549749"/>
    </source>
</evidence>
<protein>
    <submittedName>
        <fullName evidence="1">Uncharacterized protein</fullName>
    </submittedName>
</protein>
<keyword evidence="2" id="KW-1185">Reference proteome</keyword>
<accession>A0ABV2T6J8</accession>
<dbReference type="EMBL" id="JBEXAC010000001">
    <property type="protein sequence ID" value="MET6998242.1"/>
    <property type="molecule type" value="Genomic_DNA"/>
</dbReference>
<dbReference type="InterPro" id="IPR035892">
    <property type="entry name" value="C2_domain_sf"/>
</dbReference>
<organism evidence="1 2">
    <name type="scientific">Chitinophaga defluvii</name>
    <dbReference type="NCBI Taxonomy" id="3163343"/>
    <lineage>
        <taxon>Bacteria</taxon>
        <taxon>Pseudomonadati</taxon>
        <taxon>Bacteroidota</taxon>
        <taxon>Chitinophagia</taxon>
        <taxon>Chitinophagales</taxon>
        <taxon>Chitinophagaceae</taxon>
        <taxon>Chitinophaga</taxon>
    </lineage>
</organism>
<dbReference type="Proteomes" id="UP001549749">
    <property type="component" value="Unassembled WGS sequence"/>
</dbReference>
<proteinExistence type="predicted"/>
<dbReference type="RefSeq" id="WP_354660877.1">
    <property type="nucleotide sequence ID" value="NZ_JBEXAC010000001.1"/>
</dbReference>
<evidence type="ECO:0000313" key="1">
    <source>
        <dbReference type="EMBL" id="MET6998242.1"/>
    </source>
</evidence>